<dbReference type="Pfam" id="PF00254">
    <property type="entry name" value="FKBP_C"/>
    <property type="match status" value="1"/>
</dbReference>
<keyword evidence="10" id="KW-1185">Reference proteome</keyword>
<dbReference type="RefSeq" id="WP_210509607.1">
    <property type="nucleotide sequence ID" value="NZ_JAFIDN010000001.1"/>
</dbReference>
<evidence type="ECO:0000256" key="1">
    <source>
        <dbReference type="ARBA" id="ARBA00000971"/>
    </source>
</evidence>
<dbReference type="PANTHER" id="PTHR43811">
    <property type="entry name" value="FKBP-TYPE PEPTIDYL-PROLYL CIS-TRANS ISOMERASE FKPA"/>
    <property type="match status" value="1"/>
</dbReference>
<dbReference type="InterPro" id="IPR046357">
    <property type="entry name" value="PPIase_dom_sf"/>
</dbReference>
<sequence>MKLPRFLVISALLVLSACIEDETQDFDNADDIAYLEDYADRDDVTITDSGLMYRVLETGDGDSPEQSSEVRVHYTATLVDGDVIDSSHDRDEPARFFVNDLITGFSEGLMLMQEGDIFELVLPDFLAYGEFPPPGSGIHPGATLIFEVELIEIITEEEEEENGDDNDNGDDNNGDEENGNNDNNDDHTEA</sequence>
<evidence type="ECO:0000313" key="10">
    <source>
        <dbReference type="Proteomes" id="UP000673975"/>
    </source>
</evidence>
<evidence type="ECO:0000256" key="6">
    <source>
        <dbReference type="RuleBase" id="RU003915"/>
    </source>
</evidence>
<feature type="region of interest" description="Disordered" evidence="7">
    <location>
        <begin position="155"/>
        <end position="190"/>
    </location>
</feature>
<dbReference type="InterPro" id="IPR001179">
    <property type="entry name" value="PPIase_FKBP_dom"/>
</dbReference>
<protein>
    <recommendedName>
        <fullName evidence="6">Peptidyl-prolyl cis-trans isomerase</fullName>
        <ecNumber evidence="6">5.2.1.8</ecNumber>
    </recommendedName>
</protein>
<feature type="domain" description="PPIase FKBP-type" evidence="8">
    <location>
        <begin position="67"/>
        <end position="154"/>
    </location>
</feature>
<evidence type="ECO:0000256" key="2">
    <source>
        <dbReference type="ARBA" id="ARBA00006577"/>
    </source>
</evidence>
<dbReference type="Proteomes" id="UP000673975">
    <property type="component" value="Unassembled WGS sequence"/>
</dbReference>
<comment type="caution">
    <text evidence="9">The sequence shown here is derived from an EMBL/GenBank/DDBJ whole genome shotgun (WGS) entry which is preliminary data.</text>
</comment>
<dbReference type="PROSITE" id="PS51257">
    <property type="entry name" value="PROKAR_LIPOPROTEIN"/>
    <property type="match status" value="1"/>
</dbReference>
<dbReference type="PANTHER" id="PTHR43811:SF19">
    <property type="entry name" value="39 KDA FK506-BINDING NUCLEAR PROTEIN"/>
    <property type="match status" value="1"/>
</dbReference>
<dbReference type="EMBL" id="JAFIDN010000001">
    <property type="protein sequence ID" value="MBP3191275.1"/>
    <property type="molecule type" value="Genomic_DNA"/>
</dbReference>
<name>A0A8J7RG47_9BACT</name>
<evidence type="ECO:0000256" key="7">
    <source>
        <dbReference type="SAM" id="MobiDB-lite"/>
    </source>
</evidence>
<evidence type="ECO:0000256" key="4">
    <source>
        <dbReference type="ARBA" id="ARBA00023235"/>
    </source>
</evidence>
<keyword evidence="3 5" id="KW-0697">Rotamase</keyword>
<dbReference type="PROSITE" id="PS50059">
    <property type="entry name" value="FKBP_PPIASE"/>
    <property type="match status" value="1"/>
</dbReference>
<dbReference type="AlphaFoldDB" id="A0A8J7RG47"/>
<dbReference type="SUPFAM" id="SSF54534">
    <property type="entry name" value="FKBP-like"/>
    <property type="match status" value="1"/>
</dbReference>
<gene>
    <name evidence="9" type="ORF">NATSA_01225</name>
</gene>
<evidence type="ECO:0000313" key="9">
    <source>
        <dbReference type="EMBL" id="MBP3191275.1"/>
    </source>
</evidence>
<dbReference type="GO" id="GO:0003755">
    <property type="term" value="F:peptidyl-prolyl cis-trans isomerase activity"/>
    <property type="evidence" value="ECO:0007669"/>
    <property type="project" value="UniProtKB-UniRule"/>
</dbReference>
<comment type="similarity">
    <text evidence="2 6">Belongs to the FKBP-type PPIase family.</text>
</comment>
<evidence type="ECO:0000256" key="3">
    <source>
        <dbReference type="ARBA" id="ARBA00023110"/>
    </source>
</evidence>
<feature type="compositionally biased region" description="Acidic residues" evidence="7">
    <location>
        <begin position="155"/>
        <end position="179"/>
    </location>
</feature>
<accession>A0A8J7RG47</accession>
<reference evidence="9" key="1">
    <citation type="submission" date="2021-02" db="EMBL/GenBank/DDBJ databases">
        <title>Natronogracilivirga saccharolytica gen. nov. sp. nov. a new anaerobic, haloalkiliphilic carbohydrate-fermenting bacterium from soda lake and proposing of Cyclonatronumiaceae fam. nov. in the phylum Balneolaeota.</title>
        <authorList>
            <person name="Zhilina T.N."/>
            <person name="Sorokin D.Y."/>
            <person name="Zavarzina D.G."/>
            <person name="Toshchakov S.V."/>
            <person name="Kublanov I.V."/>
        </authorList>
    </citation>
    <scope>NUCLEOTIDE SEQUENCE</scope>
    <source>
        <strain evidence="9">Z-1702</strain>
    </source>
</reference>
<evidence type="ECO:0000256" key="5">
    <source>
        <dbReference type="PROSITE-ProRule" id="PRU00277"/>
    </source>
</evidence>
<dbReference type="EC" id="5.2.1.8" evidence="6"/>
<proteinExistence type="inferred from homology"/>
<keyword evidence="4 5" id="KW-0413">Isomerase</keyword>
<comment type="catalytic activity">
    <reaction evidence="1 5 6">
        <text>[protein]-peptidylproline (omega=180) = [protein]-peptidylproline (omega=0)</text>
        <dbReference type="Rhea" id="RHEA:16237"/>
        <dbReference type="Rhea" id="RHEA-COMP:10747"/>
        <dbReference type="Rhea" id="RHEA-COMP:10748"/>
        <dbReference type="ChEBI" id="CHEBI:83833"/>
        <dbReference type="ChEBI" id="CHEBI:83834"/>
        <dbReference type="EC" id="5.2.1.8"/>
    </reaction>
</comment>
<organism evidence="9 10">
    <name type="scientific">Natronogracilivirga saccharolytica</name>
    <dbReference type="NCBI Taxonomy" id="2812953"/>
    <lineage>
        <taxon>Bacteria</taxon>
        <taxon>Pseudomonadati</taxon>
        <taxon>Balneolota</taxon>
        <taxon>Balneolia</taxon>
        <taxon>Balneolales</taxon>
        <taxon>Cyclonatronaceae</taxon>
        <taxon>Natronogracilivirga</taxon>
    </lineage>
</organism>
<dbReference type="Gene3D" id="3.10.50.40">
    <property type="match status" value="1"/>
</dbReference>
<evidence type="ECO:0000259" key="8">
    <source>
        <dbReference type="PROSITE" id="PS50059"/>
    </source>
</evidence>